<sequence>MTEPAVTAVIDLDLPGPRISRHVYGHFAEHLGRCIYGGFWVGEDSSVPNDGGIRLDVVEALRALRIPNLRWPGGCFADDYHWRDGIGPREGRPRMVNSHWGDVVEDNAFGTHEFMHLCELLGAAPYVSGNVGSGTVREMSEWVEYLTRDDDSPMAGLRRENGRDAAWSVPFWGIGNEAWGCGGNMTASHFASLARQFGTYVRDHGGNTVERIAAGANSDDYAWTETLMRSVATLGSGPAPGSPYQSVSLHHYTINGSWEDKGDATRFGLDDYYVTLRRAHRIREIVRGHAAVMDAYDPARVMGLVVDEWGTWWNVEPGTNPGFLFQQNSLRDALVAAVHFDVFHDHAERVRMANIAQTVNVLQAVVLIDPERGSLVRTPTYHVFAMNTGHHDASALAVRLRGGVPTREVEGSPVPLFSASASTRGDTALVSLSNLDAGAPLTVALDLRGRAVADVAATVLTAPTIQSHNTGDDPDAVAPAPLDSVRRTPQSVEVVLPPHSYTTLALALA</sequence>
<feature type="domain" description="Alpha-L-arabinofuranosidase C-terminal" evidence="8">
    <location>
        <begin position="307"/>
        <end position="500"/>
    </location>
</feature>
<keyword evidence="10" id="KW-1185">Reference proteome</keyword>
<dbReference type="SUPFAM" id="SSF51445">
    <property type="entry name" value="(Trans)glycosidases"/>
    <property type="match status" value="1"/>
</dbReference>
<gene>
    <name evidence="9" type="ORF">HLA99_08150</name>
</gene>
<evidence type="ECO:0000313" key="10">
    <source>
        <dbReference type="Proteomes" id="UP000543598"/>
    </source>
</evidence>
<dbReference type="Proteomes" id="UP000543598">
    <property type="component" value="Unassembled WGS sequence"/>
</dbReference>
<dbReference type="Pfam" id="PF22848">
    <property type="entry name" value="ASD1_dom"/>
    <property type="match status" value="1"/>
</dbReference>
<evidence type="ECO:0000256" key="5">
    <source>
        <dbReference type="ARBA" id="ARBA00022801"/>
    </source>
</evidence>
<evidence type="ECO:0000259" key="8">
    <source>
        <dbReference type="SMART" id="SM00813"/>
    </source>
</evidence>
<dbReference type="EC" id="3.2.1.55" evidence="4"/>
<evidence type="ECO:0000256" key="4">
    <source>
        <dbReference type="ARBA" id="ARBA00012670"/>
    </source>
</evidence>
<evidence type="ECO:0000256" key="1">
    <source>
        <dbReference type="ARBA" id="ARBA00001462"/>
    </source>
</evidence>
<accession>A0A7Y2LZP1</accession>
<evidence type="ECO:0000313" key="9">
    <source>
        <dbReference type="EMBL" id="NNH03816.1"/>
    </source>
</evidence>
<evidence type="ECO:0000256" key="2">
    <source>
        <dbReference type="ARBA" id="ARBA00007186"/>
    </source>
</evidence>
<dbReference type="GO" id="GO:0000272">
    <property type="term" value="P:polysaccharide catabolic process"/>
    <property type="evidence" value="ECO:0007669"/>
    <property type="project" value="TreeGrafter"/>
</dbReference>
<keyword evidence="6" id="KW-0119">Carbohydrate metabolism</keyword>
<evidence type="ECO:0000256" key="7">
    <source>
        <dbReference type="ARBA" id="ARBA00023295"/>
    </source>
</evidence>
<dbReference type="GO" id="GO:0046373">
    <property type="term" value="P:L-arabinose metabolic process"/>
    <property type="evidence" value="ECO:0007669"/>
    <property type="project" value="InterPro"/>
</dbReference>
<comment type="subunit">
    <text evidence="3">Homohexamer; trimer of dimers.</text>
</comment>
<comment type="caution">
    <text evidence="9">The sequence shown here is derived from an EMBL/GenBank/DDBJ whole genome shotgun (WGS) entry which is preliminary data.</text>
</comment>
<keyword evidence="5" id="KW-0378">Hydrolase</keyword>
<dbReference type="InterPro" id="IPR010720">
    <property type="entry name" value="Alpha-L-AF_C"/>
</dbReference>
<dbReference type="Gene3D" id="3.20.20.80">
    <property type="entry name" value="Glycosidases"/>
    <property type="match status" value="1"/>
</dbReference>
<dbReference type="PANTHER" id="PTHR43576:SF2">
    <property type="entry name" value="INTRACELLULAR EXO-ALPHA-L-ARABINOFURANOSIDASE 2"/>
    <property type="match status" value="1"/>
</dbReference>
<dbReference type="SUPFAM" id="SSF51011">
    <property type="entry name" value="Glycosyl hydrolase domain"/>
    <property type="match status" value="1"/>
</dbReference>
<organism evidence="9 10">
    <name type="scientific">Microbacterium ulmi</name>
    <dbReference type="NCBI Taxonomy" id="179095"/>
    <lineage>
        <taxon>Bacteria</taxon>
        <taxon>Bacillati</taxon>
        <taxon>Actinomycetota</taxon>
        <taxon>Actinomycetes</taxon>
        <taxon>Micrococcales</taxon>
        <taxon>Microbacteriaceae</taxon>
        <taxon>Microbacterium</taxon>
    </lineage>
</organism>
<dbReference type="RefSeq" id="WP_167038072.1">
    <property type="nucleotide sequence ID" value="NZ_BAAANA010000001.1"/>
</dbReference>
<dbReference type="Gene3D" id="2.60.40.1180">
    <property type="entry name" value="Golgi alpha-mannosidase II"/>
    <property type="match status" value="1"/>
</dbReference>
<keyword evidence="7" id="KW-0326">Glycosidase</keyword>
<dbReference type="InterPro" id="IPR055235">
    <property type="entry name" value="ASD1_cat"/>
</dbReference>
<comment type="similarity">
    <text evidence="2">Belongs to the glycosyl hydrolase 51 family.</text>
</comment>
<reference evidence="9 10" key="1">
    <citation type="submission" date="2020-05" db="EMBL/GenBank/DDBJ databases">
        <title>MicrobeNet Type strains.</title>
        <authorList>
            <person name="Nicholson A.C."/>
        </authorList>
    </citation>
    <scope>NUCLEOTIDE SEQUENCE [LARGE SCALE GENOMIC DNA]</scope>
    <source>
        <strain evidence="9 10">JCM 14282</strain>
    </source>
</reference>
<protein>
    <recommendedName>
        <fullName evidence="4">non-reducing end alpha-L-arabinofuranosidase</fullName>
        <ecNumber evidence="4">3.2.1.55</ecNumber>
    </recommendedName>
</protein>
<dbReference type="Pfam" id="PF06964">
    <property type="entry name" value="Alpha-L-AF_C"/>
    <property type="match status" value="1"/>
</dbReference>
<dbReference type="InterPro" id="IPR013780">
    <property type="entry name" value="Glyco_hydro_b"/>
</dbReference>
<dbReference type="EMBL" id="JABEMB010000009">
    <property type="protein sequence ID" value="NNH03816.1"/>
    <property type="molecule type" value="Genomic_DNA"/>
</dbReference>
<comment type="catalytic activity">
    <reaction evidence="1">
        <text>Hydrolysis of terminal non-reducing alpha-L-arabinofuranoside residues in alpha-L-arabinosides.</text>
        <dbReference type="EC" id="3.2.1.55"/>
    </reaction>
</comment>
<dbReference type="PANTHER" id="PTHR43576">
    <property type="entry name" value="ALPHA-L-ARABINOFURANOSIDASE C-RELATED"/>
    <property type="match status" value="1"/>
</dbReference>
<evidence type="ECO:0000256" key="6">
    <source>
        <dbReference type="ARBA" id="ARBA00023277"/>
    </source>
</evidence>
<dbReference type="SMART" id="SM00813">
    <property type="entry name" value="Alpha-L-AF_C"/>
    <property type="match status" value="1"/>
</dbReference>
<proteinExistence type="inferred from homology"/>
<evidence type="ECO:0000256" key="3">
    <source>
        <dbReference type="ARBA" id="ARBA00011165"/>
    </source>
</evidence>
<name>A0A7Y2LZP1_9MICO</name>
<dbReference type="InterPro" id="IPR017853">
    <property type="entry name" value="GH"/>
</dbReference>
<dbReference type="AlphaFoldDB" id="A0A7Y2LZP1"/>
<dbReference type="GO" id="GO:0046556">
    <property type="term" value="F:alpha-L-arabinofuranosidase activity"/>
    <property type="evidence" value="ECO:0007669"/>
    <property type="project" value="UniProtKB-EC"/>
</dbReference>